<name>F3KYM2_9GAMM</name>
<dbReference type="InterPro" id="IPR036291">
    <property type="entry name" value="NAD(P)-bd_dom_sf"/>
</dbReference>
<dbReference type="PANTHER" id="PTHR43477">
    <property type="entry name" value="DIHYDROANTICAPSIN 7-DEHYDROGENASE"/>
    <property type="match status" value="1"/>
</dbReference>
<dbReference type="eggNOG" id="COG4221">
    <property type="taxonomic scope" value="Bacteria"/>
</dbReference>
<comment type="similarity">
    <text evidence="1">Belongs to the short-chain dehydrogenases/reductases (SDR) family.</text>
</comment>
<dbReference type="STRING" id="2518989.IMCC3088_1975"/>
<dbReference type="InterPro" id="IPR051122">
    <property type="entry name" value="SDR_DHRS6-like"/>
</dbReference>
<sequence length="238" mass="25187">MSDARPTVAIITGASAGIGAATAKAFLDRGDTVIAVARRPCPHTEAISIPTDLTSAESIDALAQQIKLSLDPEAKICLVHNAARMNKDRVDACADDDLRAVLEANIVGINRLNQALLPYMREGSSIVYVGSTLAEKAVPGSFSYVISKHAQLGMMRATCQDLMGSGIHTAMVCPGFTDTEMLRTHLGDNTEVINAIGALNSFSRLVQPNEIASGVVFCHDNPAINGSVFHLNLGQKES</sequence>
<dbReference type="GO" id="GO:0016491">
    <property type="term" value="F:oxidoreductase activity"/>
    <property type="evidence" value="ECO:0007669"/>
    <property type="project" value="UniProtKB-KW"/>
</dbReference>
<dbReference type="RefSeq" id="WP_009574489.1">
    <property type="nucleotide sequence ID" value="NZ_AEIG01000005.1"/>
</dbReference>
<reference evidence="3 4" key="1">
    <citation type="journal article" date="2011" name="J. Bacteriol.">
        <title>Genome sequence of strain IMCC3088, a proteorhodopsin-containing marine bacterium belonging to the OM60/NOR5 clade.</title>
        <authorList>
            <person name="Jang Y."/>
            <person name="Oh H.M."/>
            <person name="Kang I."/>
            <person name="Lee K."/>
            <person name="Yang S.J."/>
            <person name="Cho J.C."/>
        </authorList>
    </citation>
    <scope>NUCLEOTIDE SEQUENCE [LARGE SCALE GENOMIC DNA]</scope>
    <source>
        <strain evidence="3 4">IMCC3088</strain>
    </source>
</reference>
<dbReference type="AlphaFoldDB" id="F3KYM2"/>
<proteinExistence type="inferred from homology"/>
<keyword evidence="4" id="KW-1185">Reference proteome</keyword>
<dbReference type="OrthoDB" id="9804774at2"/>
<dbReference type="Pfam" id="PF13561">
    <property type="entry name" value="adh_short_C2"/>
    <property type="match status" value="1"/>
</dbReference>
<dbReference type="EMBL" id="AEIG01000005">
    <property type="protein sequence ID" value="EGG30786.1"/>
    <property type="molecule type" value="Genomic_DNA"/>
</dbReference>
<dbReference type="PRINTS" id="PR00081">
    <property type="entry name" value="GDHRDH"/>
</dbReference>
<keyword evidence="2" id="KW-0560">Oxidoreductase</keyword>
<dbReference type="Proteomes" id="UP000005615">
    <property type="component" value="Unassembled WGS sequence"/>
</dbReference>
<organism evidence="3 4">
    <name type="scientific">Aequoribacter fuscus</name>
    <dbReference type="NCBI Taxonomy" id="2518989"/>
    <lineage>
        <taxon>Bacteria</taxon>
        <taxon>Pseudomonadati</taxon>
        <taxon>Pseudomonadota</taxon>
        <taxon>Gammaproteobacteria</taxon>
        <taxon>Cellvibrionales</taxon>
        <taxon>Halieaceae</taxon>
        <taxon>Aequoribacter</taxon>
    </lineage>
</organism>
<evidence type="ECO:0000256" key="1">
    <source>
        <dbReference type="ARBA" id="ARBA00006484"/>
    </source>
</evidence>
<evidence type="ECO:0000313" key="4">
    <source>
        <dbReference type="Proteomes" id="UP000005615"/>
    </source>
</evidence>
<dbReference type="CDD" id="cd05233">
    <property type="entry name" value="SDR_c"/>
    <property type="match status" value="1"/>
</dbReference>
<protein>
    <submittedName>
        <fullName evidence="3">Oxidoreductase</fullName>
    </submittedName>
</protein>
<comment type="caution">
    <text evidence="3">The sequence shown here is derived from an EMBL/GenBank/DDBJ whole genome shotgun (WGS) entry which is preliminary data.</text>
</comment>
<dbReference type="Gene3D" id="3.40.50.720">
    <property type="entry name" value="NAD(P)-binding Rossmann-like Domain"/>
    <property type="match status" value="1"/>
</dbReference>
<dbReference type="SUPFAM" id="SSF51735">
    <property type="entry name" value="NAD(P)-binding Rossmann-fold domains"/>
    <property type="match status" value="1"/>
</dbReference>
<evidence type="ECO:0000256" key="2">
    <source>
        <dbReference type="ARBA" id="ARBA00023002"/>
    </source>
</evidence>
<gene>
    <name evidence="3" type="ORF">IMCC3088_1975</name>
</gene>
<dbReference type="PANTHER" id="PTHR43477:SF1">
    <property type="entry name" value="DIHYDROANTICAPSIN 7-DEHYDROGENASE"/>
    <property type="match status" value="1"/>
</dbReference>
<evidence type="ECO:0000313" key="3">
    <source>
        <dbReference type="EMBL" id="EGG30786.1"/>
    </source>
</evidence>
<dbReference type="InterPro" id="IPR002347">
    <property type="entry name" value="SDR_fam"/>
</dbReference>
<accession>F3KYM2</accession>